<dbReference type="InterPro" id="IPR001466">
    <property type="entry name" value="Beta-lactam-related"/>
</dbReference>
<dbReference type="PANTHER" id="PTHR46825">
    <property type="entry name" value="D-ALANYL-D-ALANINE-CARBOXYPEPTIDASE/ENDOPEPTIDASE AMPH"/>
    <property type="match status" value="1"/>
</dbReference>
<accession>A0A1V9EF83</accession>
<keyword evidence="4" id="KW-1185">Reference proteome</keyword>
<protein>
    <recommendedName>
        <fullName evidence="2">Beta-lactamase-related domain-containing protein</fullName>
    </recommendedName>
</protein>
<dbReference type="OrthoDB" id="1357763at2"/>
<keyword evidence="1" id="KW-0732">Signal</keyword>
<dbReference type="Pfam" id="PF00144">
    <property type="entry name" value="Beta-lactamase"/>
    <property type="match status" value="1"/>
</dbReference>
<gene>
    <name evidence="3" type="ORF">A4H97_10525</name>
</gene>
<feature type="domain" description="Beta-lactamase-related" evidence="2">
    <location>
        <begin position="25"/>
        <end position="350"/>
    </location>
</feature>
<sequence length="466" mass="52503">MFKTFQVVALLLICNTLFSQQAKPIDHIVKRLMDTAGVTGLSIGIIDNGKIECVKSYGYRNKATGQLNDTNTVFNAASLSKAVFAQLVLHLVDKGKLELDKPLFTYLPKPLPEYENYKDLASDDRYKLITARECLDHTTGFPNWRQLNPNRNKKLQLFFTPGTRYAYSGEGLYLLQFVIEIITGQKLEALAQELVFKPFDMSRSSYVWQTDFTANYAVGHNQDGDTLRLVKRTEANAAGSLGTTIGNYTRFVYYVLQGNQLSDALHQQMFSPQIGISSSHQFPTLTTDTTSKYKEIQLSYGLGWGLFKSKYGQAFFKEGHGDDGWQHYTIGFPDKKKALVIMTNSLNGESIFRELVEQVTGVTIPWEWEGYQPYQPTVALPAATLAQYTGRYKGKFEIIISLENGQLKVEVPSEGLRKTNLYPASDNSFFIKTIPVSIEFAKSADGKVNQLSVLDEGKVYEFSRKE</sequence>
<feature type="signal peptide" evidence="1">
    <location>
        <begin position="1"/>
        <end position="22"/>
    </location>
</feature>
<dbReference type="PANTHER" id="PTHR46825:SF12">
    <property type="entry name" value="PENICILLIN-BINDING PROTEIN 4"/>
    <property type="match status" value="1"/>
</dbReference>
<evidence type="ECO:0000256" key="1">
    <source>
        <dbReference type="SAM" id="SignalP"/>
    </source>
</evidence>
<name>A0A1V9EF83_9BACT</name>
<evidence type="ECO:0000313" key="3">
    <source>
        <dbReference type="EMBL" id="OQP44788.1"/>
    </source>
</evidence>
<evidence type="ECO:0000259" key="2">
    <source>
        <dbReference type="Pfam" id="PF00144"/>
    </source>
</evidence>
<dbReference type="InterPro" id="IPR050491">
    <property type="entry name" value="AmpC-like"/>
</dbReference>
<reference evidence="4" key="1">
    <citation type="submission" date="2016-04" db="EMBL/GenBank/DDBJ databases">
        <authorList>
            <person name="Chen L."/>
            <person name="Zhuang W."/>
            <person name="Wang G."/>
        </authorList>
    </citation>
    <scope>NUCLEOTIDE SEQUENCE [LARGE SCALE GENOMIC DNA]</scope>
    <source>
        <strain evidence="4">17621</strain>
    </source>
</reference>
<dbReference type="Proteomes" id="UP000192610">
    <property type="component" value="Unassembled WGS sequence"/>
</dbReference>
<dbReference type="Gene3D" id="3.40.710.10">
    <property type="entry name" value="DD-peptidase/beta-lactamase superfamily"/>
    <property type="match status" value="1"/>
</dbReference>
<evidence type="ECO:0000313" key="4">
    <source>
        <dbReference type="Proteomes" id="UP000192610"/>
    </source>
</evidence>
<dbReference type="EMBL" id="LVXG01000034">
    <property type="protein sequence ID" value="OQP44788.1"/>
    <property type="molecule type" value="Genomic_DNA"/>
</dbReference>
<dbReference type="InterPro" id="IPR012338">
    <property type="entry name" value="Beta-lactam/transpept-like"/>
</dbReference>
<feature type="chain" id="PRO_5010705925" description="Beta-lactamase-related domain-containing protein" evidence="1">
    <location>
        <begin position="23"/>
        <end position="466"/>
    </location>
</feature>
<dbReference type="STRING" id="354355.SAMN05660816_05995"/>
<dbReference type="AlphaFoldDB" id="A0A1V9EF83"/>
<dbReference type="RefSeq" id="WP_081202841.1">
    <property type="nucleotide sequence ID" value="NZ_FOCZ01000016.1"/>
</dbReference>
<dbReference type="SUPFAM" id="SSF56601">
    <property type="entry name" value="beta-lactamase/transpeptidase-like"/>
    <property type="match status" value="1"/>
</dbReference>
<organism evidence="3 4">
    <name type="scientific">Niastella yeongjuensis</name>
    <dbReference type="NCBI Taxonomy" id="354355"/>
    <lineage>
        <taxon>Bacteria</taxon>
        <taxon>Pseudomonadati</taxon>
        <taxon>Bacteroidota</taxon>
        <taxon>Chitinophagia</taxon>
        <taxon>Chitinophagales</taxon>
        <taxon>Chitinophagaceae</taxon>
        <taxon>Niastella</taxon>
    </lineage>
</organism>
<comment type="caution">
    <text evidence="3">The sequence shown here is derived from an EMBL/GenBank/DDBJ whole genome shotgun (WGS) entry which is preliminary data.</text>
</comment>
<proteinExistence type="predicted"/>